<dbReference type="EMBL" id="QYUQ01000002">
    <property type="protein sequence ID" value="RJG00717.1"/>
    <property type="molecule type" value="Genomic_DNA"/>
</dbReference>
<dbReference type="GO" id="GO:0046654">
    <property type="term" value="P:tetrahydrofolate biosynthetic process"/>
    <property type="evidence" value="ECO:0007669"/>
    <property type="project" value="UniProtKB-UniPathway"/>
</dbReference>
<evidence type="ECO:0000256" key="2">
    <source>
        <dbReference type="ARBA" id="ARBA00001946"/>
    </source>
</evidence>
<dbReference type="NCBIfam" id="TIGR01496">
    <property type="entry name" value="DHPS"/>
    <property type="match status" value="1"/>
</dbReference>
<dbReference type="EC" id="2.5.1.15" evidence="4 9"/>
<dbReference type="PROSITE" id="PS00793">
    <property type="entry name" value="DHPS_2"/>
    <property type="match status" value="1"/>
</dbReference>
<evidence type="ECO:0000256" key="3">
    <source>
        <dbReference type="ARBA" id="ARBA00004763"/>
    </source>
</evidence>
<dbReference type="CDD" id="cd00739">
    <property type="entry name" value="DHPS"/>
    <property type="match status" value="1"/>
</dbReference>
<comment type="function">
    <text evidence="9">Catalyzes the condensation of para-aminobenzoate (pABA) with 6-hydroxymethyl-7,8-dihydropterin diphosphate (DHPt-PP) to form 7,8-dihydropteroate (H2Pte), the immediate precursor of folate derivatives.</text>
</comment>
<feature type="domain" description="Pterin-binding" evidence="10">
    <location>
        <begin position="20"/>
        <end position="272"/>
    </location>
</feature>
<protein>
    <recommendedName>
        <fullName evidence="4 9">Dihydropteroate synthase</fullName>
        <shortName evidence="9">DHPS</shortName>
        <ecNumber evidence="4 9">2.5.1.15</ecNumber>
    </recommendedName>
    <alternativeName>
        <fullName evidence="9">Dihydropteroate pyrophosphorylase</fullName>
    </alternativeName>
</protein>
<keyword evidence="6 9" id="KW-0479">Metal-binding</keyword>
<dbReference type="InterPro" id="IPR011005">
    <property type="entry name" value="Dihydropteroate_synth-like_sf"/>
</dbReference>
<dbReference type="PROSITE" id="PS50972">
    <property type="entry name" value="PTERIN_BINDING"/>
    <property type="match status" value="1"/>
</dbReference>
<comment type="pathway">
    <text evidence="3 9">Cofactor biosynthesis; tetrahydrofolate biosynthesis; 7,8-dihydrofolate from 2-amino-4-hydroxy-6-hydroxymethyl-7,8-dihydropteridine diphosphate and 4-aminobenzoate: step 1/2.</text>
</comment>
<evidence type="ECO:0000256" key="9">
    <source>
        <dbReference type="RuleBase" id="RU361205"/>
    </source>
</evidence>
<gene>
    <name evidence="11" type="primary">folP</name>
    <name evidence="11" type="ORF">D3878_03225</name>
</gene>
<comment type="cofactor">
    <cofactor evidence="2 9">
        <name>Mg(2+)</name>
        <dbReference type="ChEBI" id="CHEBI:18420"/>
    </cofactor>
</comment>
<comment type="catalytic activity">
    <reaction evidence="1">
        <text>(7,8-dihydropterin-6-yl)methyl diphosphate + 4-aminobenzoate = 7,8-dihydropteroate + diphosphate</text>
        <dbReference type="Rhea" id="RHEA:19949"/>
        <dbReference type="ChEBI" id="CHEBI:17836"/>
        <dbReference type="ChEBI" id="CHEBI:17839"/>
        <dbReference type="ChEBI" id="CHEBI:33019"/>
        <dbReference type="ChEBI" id="CHEBI:72950"/>
        <dbReference type="EC" id="2.5.1.15"/>
    </reaction>
</comment>
<dbReference type="GO" id="GO:0005829">
    <property type="term" value="C:cytosol"/>
    <property type="evidence" value="ECO:0007669"/>
    <property type="project" value="TreeGrafter"/>
</dbReference>
<evidence type="ECO:0000256" key="4">
    <source>
        <dbReference type="ARBA" id="ARBA00012458"/>
    </source>
</evidence>
<dbReference type="InterPro" id="IPR006390">
    <property type="entry name" value="DHP_synth_dom"/>
</dbReference>
<evidence type="ECO:0000256" key="5">
    <source>
        <dbReference type="ARBA" id="ARBA00022679"/>
    </source>
</evidence>
<dbReference type="Gene3D" id="3.20.20.20">
    <property type="entry name" value="Dihydropteroate synthase-like"/>
    <property type="match status" value="1"/>
</dbReference>
<comment type="caution">
    <text evidence="11">The sequence shown here is derived from an EMBL/GenBank/DDBJ whole genome shotgun (WGS) entry which is preliminary data.</text>
</comment>
<dbReference type="UniPathway" id="UPA00077">
    <property type="reaction ID" value="UER00156"/>
</dbReference>
<comment type="similarity">
    <text evidence="9">Belongs to the DHPS family.</text>
</comment>
<evidence type="ECO:0000256" key="8">
    <source>
        <dbReference type="ARBA" id="ARBA00022909"/>
    </source>
</evidence>
<name>A0A3A3FX40_9BURK</name>
<dbReference type="PANTHER" id="PTHR20941">
    <property type="entry name" value="FOLATE SYNTHESIS PROTEINS"/>
    <property type="match status" value="1"/>
</dbReference>
<keyword evidence="7 9" id="KW-0460">Magnesium</keyword>
<reference evidence="12" key="1">
    <citation type="submission" date="2018-09" db="EMBL/GenBank/DDBJ databases">
        <authorList>
            <person name="Zhu H."/>
        </authorList>
    </citation>
    <scope>NUCLEOTIDE SEQUENCE [LARGE SCALE GENOMIC DNA]</scope>
    <source>
        <strain evidence="12">K1S02-23</strain>
    </source>
</reference>
<dbReference type="AlphaFoldDB" id="A0A3A3FX40"/>
<evidence type="ECO:0000256" key="7">
    <source>
        <dbReference type="ARBA" id="ARBA00022842"/>
    </source>
</evidence>
<dbReference type="Proteomes" id="UP000266327">
    <property type="component" value="Unassembled WGS sequence"/>
</dbReference>
<evidence type="ECO:0000256" key="6">
    <source>
        <dbReference type="ARBA" id="ARBA00022723"/>
    </source>
</evidence>
<evidence type="ECO:0000313" key="11">
    <source>
        <dbReference type="EMBL" id="RJG00717.1"/>
    </source>
</evidence>
<dbReference type="Pfam" id="PF00809">
    <property type="entry name" value="Pterin_bind"/>
    <property type="match status" value="1"/>
</dbReference>
<keyword evidence="12" id="KW-1185">Reference proteome</keyword>
<sequence length="290" mass="31117">MQEFLQCGRFRLALGQADRPLVMGILNITPDSFSDSGQFMPLEAALDHAEQMIAEGADMIDIGGESTRPGAPVVPLEEELRRIMPILYALRDCGKPLSVDTYKPEVMKEALVAGADMINDINGFNAPGALSAVKDSDCGLCIMHMQRDPQTMQADPHYSDVLGEVSRYLRQRVDEIGAAGIARARMCIDPGFGFGKTLAHNIELLKNLELVLREVQLPLLAGMSRKTMIGAITGKPVEQRMAGSVAAALVAVAHGVRIVRVHDVAATVDAIKVWQATRPDAAAASAAASM</sequence>
<keyword evidence="8 9" id="KW-0289">Folate biosynthesis</keyword>
<organism evidence="11 12">
    <name type="scientific">Noviherbaspirillum sedimenti</name>
    <dbReference type="NCBI Taxonomy" id="2320865"/>
    <lineage>
        <taxon>Bacteria</taxon>
        <taxon>Pseudomonadati</taxon>
        <taxon>Pseudomonadota</taxon>
        <taxon>Betaproteobacteria</taxon>
        <taxon>Burkholderiales</taxon>
        <taxon>Oxalobacteraceae</taxon>
        <taxon>Noviherbaspirillum</taxon>
    </lineage>
</organism>
<dbReference type="GO" id="GO:0004156">
    <property type="term" value="F:dihydropteroate synthase activity"/>
    <property type="evidence" value="ECO:0007669"/>
    <property type="project" value="UniProtKB-EC"/>
</dbReference>
<dbReference type="PROSITE" id="PS00792">
    <property type="entry name" value="DHPS_1"/>
    <property type="match status" value="1"/>
</dbReference>
<dbReference type="PANTHER" id="PTHR20941:SF1">
    <property type="entry name" value="FOLIC ACID SYNTHESIS PROTEIN FOL1"/>
    <property type="match status" value="1"/>
</dbReference>
<proteinExistence type="inferred from homology"/>
<evidence type="ECO:0000313" key="12">
    <source>
        <dbReference type="Proteomes" id="UP000266327"/>
    </source>
</evidence>
<evidence type="ECO:0000256" key="1">
    <source>
        <dbReference type="ARBA" id="ARBA00000012"/>
    </source>
</evidence>
<dbReference type="InterPro" id="IPR045031">
    <property type="entry name" value="DHP_synth-like"/>
</dbReference>
<accession>A0A3A3FX40</accession>
<keyword evidence="5 9" id="KW-0808">Transferase</keyword>
<evidence type="ECO:0000259" key="10">
    <source>
        <dbReference type="PROSITE" id="PS50972"/>
    </source>
</evidence>
<dbReference type="GO" id="GO:0046872">
    <property type="term" value="F:metal ion binding"/>
    <property type="evidence" value="ECO:0007669"/>
    <property type="project" value="UniProtKB-KW"/>
</dbReference>
<dbReference type="RefSeq" id="WP_119784172.1">
    <property type="nucleotide sequence ID" value="NZ_QYUQ01000002.1"/>
</dbReference>
<dbReference type="InterPro" id="IPR000489">
    <property type="entry name" value="Pterin-binding_dom"/>
</dbReference>
<dbReference type="SUPFAM" id="SSF51717">
    <property type="entry name" value="Dihydropteroate synthetase-like"/>
    <property type="match status" value="1"/>
</dbReference>
<dbReference type="OrthoDB" id="9811744at2"/>
<dbReference type="GO" id="GO:0046656">
    <property type="term" value="P:folic acid biosynthetic process"/>
    <property type="evidence" value="ECO:0007669"/>
    <property type="project" value="UniProtKB-KW"/>
</dbReference>